<reference evidence="1" key="1">
    <citation type="journal article" date="2023" name="bioRxiv">
        <title>Improved chromosome-level genome assembly for marigold (Tagetes erecta).</title>
        <authorList>
            <person name="Jiang F."/>
            <person name="Yuan L."/>
            <person name="Wang S."/>
            <person name="Wang H."/>
            <person name="Xu D."/>
            <person name="Wang A."/>
            <person name="Fan W."/>
        </authorList>
    </citation>
    <scope>NUCLEOTIDE SEQUENCE</scope>
    <source>
        <strain evidence="1">WSJ</strain>
        <tissue evidence="1">Leaf</tissue>
    </source>
</reference>
<dbReference type="AlphaFoldDB" id="A0AAD8KQK7"/>
<dbReference type="Proteomes" id="UP001229421">
    <property type="component" value="Unassembled WGS sequence"/>
</dbReference>
<evidence type="ECO:0000313" key="2">
    <source>
        <dbReference type="Proteomes" id="UP001229421"/>
    </source>
</evidence>
<sequence length="125" mass="13952">MSNSTPSHAISSICLVPSCAMLPNGTSTFDCVGLSFSRIKRYVKLEPKTFHLNEVLDPTSTTRKPFHRSPNLPPFDQFRDLLLSATLLSFVFTNKKHALNIPSNSLTHSPSKMHFTLLTQLHVSL</sequence>
<protein>
    <submittedName>
        <fullName evidence="1">Uncharacterized protein</fullName>
    </submittedName>
</protein>
<gene>
    <name evidence="1" type="ORF">QVD17_19221</name>
</gene>
<name>A0AAD8KQK7_TARER</name>
<evidence type="ECO:0000313" key="1">
    <source>
        <dbReference type="EMBL" id="KAK1423910.1"/>
    </source>
</evidence>
<comment type="caution">
    <text evidence="1">The sequence shown here is derived from an EMBL/GenBank/DDBJ whole genome shotgun (WGS) entry which is preliminary data.</text>
</comment>
<dbReference type="EMBL" id="JAUHHV010000005">
    <property type="protein sequence ID" value="KAK1423910.1"/>
    <property type="molecule type" value="Genomic_DNA"/>
</dbReference>
<keyword evidence="2" id="KW-1185">Reference proteome</keyword>
<accession>A0AAD8KQK7</accession>
<organism evidence="1 2">
    <name type="scientific">Tagetes erecta</name>
    <name type="common">African marigold</name>
    <dbReference type="NCBI Taxonomy" id="13708"/>
    <lineage>
        <taxon>Eukaryota</taxon>
        <taxon>Viridiplantae</taxon>
        <taxon>Streptophyta</taxon>
        <taxon>Embryophyta</taxon>
        <taxon>Tracheophyta</taxon>
        <taxon>Spermatophyta</taxon>
        <taxon>Magnoliopsida</taxon>
        <taxon>eudicotyledons</taxon>
        <taxon>Gunneridae</taxon>
        <taxon>Pentapetalae</taxon>
        <taxon>asterids</taxon>
        <taxon>campanulids</taxon>
        <taxon>Asterales</taxon>
        <taxon>Asteraceae</taxon>
        <taxon>Asteroideae</taxon>
        <taxon>Heliantheae alliance</taxon>
        <taxon>Tageteae</taxon>
        <taxon>Tagetes</taxon>
    </lineage>
</organism>
<proteinExistence type="predicted"/>